<feature type="domain" description="Acetyl xylan esterase" evidence="1">
    <location>
        <begin position="98"/>
        <end position="242"/>
    </location>
</feature>
<gene>
    <name evidence="2" type="ORF">IRI77_07100</name>
</gene>
<dbReference type="InterPro" id="IPR008391">
    <property type="entry name" value="AXE1_dom"/>
</dbReference>
<dbReference type="SUPFAM" id="SSF53474">
    <property type="entry name" value="alpha/beta-Hydrolases"/>
    <property type="match status" value="1"/>
</dbReference>
<evidence type="ECO:0000259" key="1">
    <source>
        <dbReference type="Pfam" id="PF05448"/>
    </source>
</evidence>
<dbReference type="KEGG" id="pfer:IRI77_07100"/>
<sequence>MRRMMGASLLGFCLLSLLWGQSRWGDIRSMFRRDVGTHYSIPSYRSLDEWKLRRTHLRTQILTAAGLEPMLPKSDLHARRFDSLDKGSFVVEKVLLETIPGYFLAGNLYLPKNVGDNKVPAVLVPHGHWKNGRIHDAADYSVPALCANLAAQGYAAFAYDMVGYNDTRQTSHTFGKSEQEEQWGFSPLGLQLWNSIRSLDFLESLPMVDGKRIAVTGASGGATQSLLVAAVDDRLQAAIPVCMVSATFQGDCTCEEAPGLRLGTNNMEIAALMAPKPMLLLSSKKDWTKRTPDEEYPAIQSIYRLYGNPDAVSSIQIDSGHNYNHKSREEAYRFLFNVLKPDIPFSAARENIQAKFKPEDLLVGPLPADLHPLSQDEVFASWRDLSRQRVKGLSDQDARRLLASTVGATWPRRVEAIPAGQLVLLERAGSGERVPARWAPGRVSEAALLIDPGGSEAARHSRSAAHFVARGASILTVDVYQTGSAVTPGISCGRTCLTFQRSDDANRVSDILTALSYLNSTRPTRITMSCNGKAGSWCVVAAAVTPAGVPLSVDLLDPEIAALNDQPGPLFIPGLERAGGMQQVLRLIRLNHQLRIDTAD</sequence>
<accession>A0A7S7NTX3</accession>
<dbReference type="PANTHER" id="PTHR22946:SF8">
    <property type="entry name" value="ACETYL XYLAN ESTERASE DOMAIN-CONTAINING PROTEIN"/>
    <property type="match status" value="1"/>
</dbReference>
<reference evidence="2 3" key="1">
    <citation type="submission" date="2020-10" db="EMBL/GenBank/DDBJ databases">
        <title>Complete genome sequence of Paludibaculum fermentans P105T, a facultatively anaerobic acidobacterium capable of dissimilatory Fe(III) reduction.</title>
        <authorList>
            <person name="Dedysh S.N."/>
            <person name="Beletsky A.V."/>
            <person name="Kulichevskaya I.S."/>
            <person name="Mardanov A.V."/>
            <person name="Ravin N.V."/>
        </authorList>
    </citation>
    <scope>NUCLEOTIDE SEQUENCE [LARGE SCALE GENOMIC DNA]</scope>
    <source>
        <strain evidence="2 3">P105</strain>
    </source>
</reference>
<dbReference type="Proteomes" id="UP000593892">
    <property type="component" value="Chromosome"/>
</dbReference>
<dbReference type="PANTHER" id="PTHR22946">
    <property type="entry name" value="DIENELACTONE HYDROLASE DOMAIN-CONTAINING PROTEIN-RELATED"/>
    <property type="match status" value="1"/>
</dbReference>
<name>A0A7S7NTX3_PALFE</name>
<dbReference type="AlphaFoldDB" id="A0A7S7NTX3"/>
<protein>
    <submittedName>
        <fullName evidence="2">Acetylxylan esterase</fullName>
    </submittedName>
</protein>
<dbReference type="InterPro" id="IPR050261">
    <property type="entry name" value="FrsA_esterase"/>
</dbReference>
<dbReference type="RefSeq" id="WP_194451374.1">
    <property type="nucleotide sequence ID" value="NZ_CP063849.1"/>
</dbReference>
<evidence type="ECO:0000313" key="3">
    <source>
        <dbReference type="Proteomes" id="UP000593892"/>
    </source>
</evidence>
<dbReference type="InterPro" id="IPR029058">
    <property type="entry name" value="AB_hydrolase_fold"/>
</dbReference>
<organism evidence="2 3">
    <name type="scientific">Paludibaculum fermentans</name>
    <dbReference type="NCBI Taxonomy" id="1473598"/>
    <lineage>
        <taxon>Bacteria</taxon>
        <taxon>Pseudomonadati</taxon>
        <taxon>Acidobacteriota</taxon>
        <taxon>Terriglobia</taxon>
        <taxon>Bryobacterales</taxon>
        <taxon>Bryobacteraceae</taxon>
        <taxon>Paludibaculum</taxon>
    </lineage>
</organism>
<keyword evidence="3" id="KW-1185">Reference proteome</keyword>
<dbReference type="Gene3D" id="3.40.50.1820">
    <property type="entry name" value="alpha/beta hydrolase"/>
    <property type="match status" value="1"/>
</dbReference>
<dbReference type="EMBL" id="CP063849">
    <property type="protein sequence ID" value="QOY89712.1"/>
    <property type="molecule type" value="Genomic_DNA"/>
</dbReference>
<dbReference type="Pfam" id="PF05448">
    <property type="entry name" value="AXE1"/>
    <property type="match status" value="1"/>
</dbReference>
<evidence type="ECO:0000313" key="2">
    <source>
        <dbReference type="EMBL" id="QOY89712.1"/>
    </source>
</evidence>
<proteinExistence type="predicted"/>